<name>A0A2P2J0C6_RHIMU</name>
<organism evidence="1">
    <name type="scientific">Rhizophora mucronata</name>
    <name type="common">Asiatic mangrove</name>
    <dbReference type="NCBI Taxonomy" id="61149"/>
    <lineage>
        <taxon>Eukaryota</taxon>
        <taxon>Viridiplantae</taxon>
        <taxon>Streptophyta</taxon>
        <taxon>Embryophyta</taxon>
        <taxon>Tracheophyta</taxon>
        <taxon>Spermatophyta</taxon>
        <taxon>Magnoliopsida</taxon>
        <taxon>eudicotyledons</taxon>
        <taxon>Gunneridae</taxon>
        <taxon>Pentapetalae</taxon>
        <taxon>rosids</taxon>
        <taxon>fabids</taxon>
        <taxon>Malpighiales</taxon>
        <taxon>Rhizophoraceae</taxon>
        <taxon>Rhizophora</taxon>
    </lineage>
</organism>
<proteinExistence type="predicted"/>
<reference evidence="1" key="1">
    <citation type="submission" date="2018-02" db="EMBL/GenBank/DDBJ databases">
        <title>Rhizophora mucronata_Transcriptome.</title>
        <authorList>
            <person name="Meera S.P."/>
            <person name="Sreeshan A."/>
            <person name="Augustine A."/>
        </authorList>
    </citation>
    <scope>NUCLEOTIDE SEQUENCE</scope>
    <source>
        <tissue evidence="1">Leaf</tissue>
    </source>
</reference>
<protein>
    <submittedName>
        <fullName evidence="1">Uncharacterized protein</fullName>
    </submittedName>
</protein>
<dbReference type="EMBL" id="GGEC01006466">
    <property type="protein sequence ID" value="MBW86949.1"/>
    <property type="molecule type" value="Transcribed_RNA"/>
</dbReference>
<dbReference type="AlphaFoldDB" id="A0A2P2J0C6"/>
<sequence>MTCSTCREKVVKNSGNWKTRTGKKVLRLSEVVLLLKGSRSIQYVCLASWQLKCVTCRVLWFHCSKMSSGEEFECPC</sequence>
<evidence type="ECO:0000313" key="1">
    <source>
        <dbReference type="EMBL" id="MBW86948.1"/>
    </source>
</evidence>
<accession>A0A2P2J0C6</accession>
<dbReference type="EMBL" id="GGEC01006465">
    <property type="protein sequence ID" value="MBW86948.1"/>
    <property type="molecule type" value="Transcribed_RNA"/>
</dbReference>